<gene>
    <name evidence="2" type="ORF">BLNAU_21504</name>
</gene>
<feature type="transmembrane region" description="Helical" evidence="1">
    <location>
        <begin position="250"/>
        <end position="271"/>
    </location>
</feature>
<accession>A0ABQ9WW70</accession>
<feature type="transmembrane region" description="Helical" evidence="1">
    <location>
        <begin position="146"/>
        <end position="169"/>
    </location>
</feature>
<keyword evidence="3" id="KW-1185">Reference proteome</keyword>
<dbReference type="EMBL" id="JARBJD010000338">
    <property type="protein sequence ID" value="KAK2943573.1"/>
    <property type="molecule type" value="Genomic_DNA"/>
</dbReference>
<feature type="transmembrane region" description="Helical" evidence="1">
    <location>
        <begin position="215"/>
        <end position="238"/>
    </location>
</feature>
<reference evidence="2 3" key="1">
    <citation type="journal article" date="2022" name="bioRxiv">
        <title>Genomics of Preaxostyla Flagellates Illuminates Evolutionary Transitions and the Path Towards Mitochondrial Loss.</title>
        <authorList>
            <person name="Novak L.V.F."/>
            <person name="Treitli S.C."/>
            <person name="Pyrih J."/>
            <person name="Halakuc P."/>
            <person name="Pipaliya S.V."/>
            <person name="Vacek V."/>
            <person name="Brzon O."/>
            <person name="Soukal P."/>
            <person name="Eme L."/>
            <person name="Dacks J.B."/>
            <person name="Karnkowska A."/>
            <person name="Elias M."/>
            <person name="Hampl V."/>
        </authorList>
    </citation>
    <scope>NUCLEOTIDE SEQUENCE [LARGE SCALE GENOMIC DNA]</scope>
    <source>
        <strain evidence="2">NAU3</strain>
        <tissue evidence="2">Gut</tissue>
    </source>
</reference>
<feature type="transmembrane region" description="Helical" evidence="1">
    <location>
        <begin position="181"/>
        <end position="203"/>
    </location>
</feature>
<sequence>MATEKRKMHGVVTIYTIGLAVIFVVLFIIGIVGAAITKSFAALSVGLIILSLLGICFCALGFLGLQFSNKSLPLMKYYIPTYFGGIIALHVMFMFICFAAFGISPSLSFIPTMEIDEITKIFKGIKPQDLLTIVDYVAKIQKGMTLVAVFALVVSLLCLGQVALFFFYLKMDRFLELFMASSSILVLILGLFISIFLLVVQPYNMKFGGVTIFPSWIYVIVIVFGFIMSAVGGCGLFATFFGKTHKIVSIIYLVATLTLTLVFLILFIISLCIQGPYVKTMENMCNADPSVEPEVDCNKILSRLKVNTCGYITDPDKKQQCENSVNIQTVTTHAKNMIRGYLGLLSWILIYLTIFLGAVIACTALNAFRKTPDSIRYDNLGDDAPTIVE</sequence>
<organism evidence="2 3">
    <name type="scientific">Blattamonas nauphoetae</name>
    <dbReference type="NCBI Taxonomy" id="2049346"/>
    <lineage>
        <taxon>Eukaryota</taxon>
        <taxon>Metamonada</taxon>
        <taxon>Preaxostyla</taxon>
        <taxon>Oxymonadida</taxon>
        <taxon>Blattamonas</taxon>
    </lineage>
</organism>
<keyword evidence="1" id="KW-0812">Transmembrane</keyword>
<keyword evidence="1" id="KW-0472">Membrane</keyword>
<evidence type="ECO:0000313" key="2">
    <source>
        <dbReference type="EMBL" id="KAK2943573.1"/>
    </source>
</evidence>
<name>A0ABQ9WW70_9EUKA</name>
<proteinExistence type="predicted"/>
<feature type="transmembrane region" description="Helical" evidence="1">
    <location>
        <begin position="42"/>
        <end position="65"/>
    </location>
</feature>
<feature type="transmembrane region" description="Helical" evidence="1">
    <location>
        <begin position="12"/>
        <end position="36"/>
    </location>
</feature>
<protein>
    <submittedName>
        <fullName evidence="2">Uncharacterized protein</fullName>
    </submittedName>
</protein>
<comment type="caution">
    <text evidence="2">The sequence shown here is derived from an EMBL/GenBank/DDBJ whole genome shotgun (WGS) entry which is preliminary data.</text>
</comment>
<feature type="transmembrane region" description="Helical" evidence="1">
    <location>
        <begin position="344"/>
        <end position="368"/>
    </location>
</feature>
<dbReference type="Proteomes" id="UP001281761">
    <property type="component" value="Unassembled WGS sequence"/>
</dbReference>
<evidence type="ECO:0000256" key="1">
    <source>
        <dbReference type="SAM" id="Phobius"/>
    </source>
</evidence>
<keyword evidence="1" id="KW-1133">Transmembrane helix</keyword>
<evidence type="ECO:0000313" key="3">
    <source>
        <dbReference type="Proteomes" id="UP001281761"/>
    </source>
</evidence>
<feature type="transmembrane region" description="Helical" evidence="1">
    <location>
        <begin position="77"/>
        <end position="103"/>
    </location>
</feature>